<dbReference type="EMBL" id="KZ505779">
    <property type="protein sequence ID" value="PKU45109.1"/>
    <property type="molecule type" value="Genomic_DNA"/>
</dbReference>
<reference evidence="2" key="1">
    <citation type="submission" date="2017-11" db="EMBL/GenBank/DDBJ databases">
        <authorList>
            <person name="Lima N.C."/>
            <person name="Parody-Merino A.M."/>
            <person name="Battley P.F."/>
            <person name="Fidler A.E."/>
            <person name="Prosdocimi F."/>
        </authorList>
    </citation>
    <scope>NUCLEOTIDE SEQUENCE [LARGE SCALE GENOMIC DNA]</scope>
</reference>
<dbReference type="PANTHER" id="PTHR33395">
    <property type="entry name" value="TRANSCRIPTASE, PUTATIVE-RELATED-RELATED"/>
    <property type="match status" value="1"/>
</dbReference>
<sequence length="138" mass="15699">MGTSTTLKSAGGHMQPRRLLEIINDNFLTQMIEKPMRRGIWLNLILTNKEGVVGNMKVKGSLGCPDHEMESRILKGGSRSKSKITNLDFRRTDFSHFKDLLEESHGIRPWWEEVSSRKLLDIQEYPPRAAHQAGNLAT</sequence>
<organism evidence="1 2">
    <name type="scientific">Limosa lapponica baueri</name>
    <dbReference type="NCBI Taxonomy" id="1758121"/>
    <lineage>
        <taxon>Eukaryota</taxon>
        <taxon>Metazoa</taxon>
        <taxon>Chordata</taxon>
        <taxon>Craniata</taxon>
        <taxon>Vertebrata</taxon>
        <taxon>Euteleostomi</taxon>
        <taxon>Archelosauria</taxon>
        <taxon>Archosauria</taxon>
        <taxon>Dinosauria</taxon>
        <taxon>Saurischia</taxon>
        <taxon>Theropoda</taxon>
        <taxon>Coelurosauria</taxon>
        <taxon>Aves</taxon>
        <taxon>Neognathae</taxon>
        <taxon>Neoaves</taxon>
        <taxon>Charadriiformes</taxon>
        <taxon>Scolopacidae</taxon>
        <taxon>Limosa</taxon>
    </lineage>
</organism>
<dbReference type="GO" id="GO:0061343">
    <property type="term" value="P:cell adhesion involved in heart morphogenesis"/>
    <property type="evidence" value="ECO:0007669"/>
    <property type="project" value="TreeGrafter"/>
</dbReference>
<keyword evidence="2" id="KW-1185">Reference proteome</keyword>
<evidence type="ECO:0000313" key="2">
    <source>
        <dbReference type="Proteomes" id="UP000233556"/>
    </source>
</evidence>
<dbReference type="AlphaFoldDB" id="A0A2I0UGE5"/>
<dbReference type="Proteomes" id="UP000233556">
    <property type="component" value="Unassembled WGS sequence"/>
</dbReference>
<accession>A0A2I0UGE5</accession>
<reference evidence="2" key="2">
    <citation type="submission" date="2017-12" db="EMBL/GenBank/DDBJ databases">
        <title>Genome sequence of the Bar-tailed Godwit (Limosa lapponica baueri).</title>
        <authorList>
            <person name="Lima N.C.B."/>
            <person name="Parody-Merino A.M."/>
            <person name="Battley P.F."/>
            <person name="Fidler A.E."/>
            <person name="Prosdocimi F."/>
        </authorList>
    </citation>
    <scope>NUCLEOTIDE SEQUENCE [LARGE SCALE GENOMIC DNA]</scope>
</reference>
<name>A0A2I0UGE5_LIMLA</name>
<dbReference type="GO" id="GO:0031012">
    <property type="term" value="C:extracellular matrix"/>
    <property type="evidence" value="ECO:0007669"/>
    <property type="project" value="TreeGrafter"/>
</dbReference>
<evidence type="ECO:0000313" key="1">
    <source>
        <dbReference type="EMBL" id="PKU45109.1"/>
    </source>
</evidence>
<dbReference type="PANTHER" id="PTHR33395:SF22">
    <property type="entry name" value="REVERSE TRANSCRIPTASE DOMAIN-CONTAINING PROTEIN"/>
    <property type="match status" value="1"/>
</dbReference>
<gene>
    <name evidence="1" type="ORF">llap_4595</name>
</gene>
<dbReference type="GO" id="GO:0007508">
    <property type="term" value="P:larval heart development"/>
    <property type="evidence" value="ECO:0007669"/>
    <property type="project" value="TreeGrafter"/>
</dbReference>
<proteinExistence type="predicted"/>
<keyword evidence="1" id="KW-0675">Receptor</keyword>
<protein>
    <submittedName>
        <fullName evidence="1">Mast stem cell growth factor receptor kit</fullName>
    </submittedName>
</protein>